<evidence type="ECO:0000313" key="2">
    <source>
        <dbReference type="EMBL" id="MFD1039001.1"/>
    </source>
</evidence>
<keyword evidence="1" id="KW-0472">Membrane</keyword>
<dbReference type="EMBL" id="JBHTKJ010000029">
    <property type="protein sequence ID" value="MFD1039001.1"/>
    <property type="molecule type" value="Genomic_DNA"/>
</dbReference>
<keyword evidence="3" id="KW-1185">Reference proteome</keyword>
<organism evidence="2 3">
    <name type="scientific">Virgibacillus byunsanensis</name>
    <dbReference type="NCBI Taxonomy" id="570945"/>
    <lineage>
        <taxon>Bacteria</taxon>
        <taxon>Bacillati</taxon>
        <taxon>Bacillota</taxon>
        <taxon>Bacilli</taxon>
        <taxon>Bacillales</taxon>
        <taxon>Bacillaceae</taxon>
        <taxon>Virgibacillus</taxon>
    </lineage>
</organism>
<keyword evidence="1" id="KW-1133">Transmembrane helix</keyword>
<protein>
    <submittedName>
        <fullName evidence="2">GDYXXLXY domain-containing protein</fullName>
    </submittedName>
</protein>
<feature type="transmembrane region" description="Helical" evidence="1">
    <location>
        <begin position="6"/>
        <end position="27"/>
    </location>
</feature>
<dbReference type="InterPro" id="IPR025833">
    <property type="entry name" value="GDYXXLXY"/>
</dbReference>
<name>A0ABW3LKS2_9BACI</name>
<accession>A0ABW3LKS2</accession>
<reference evidence="3" key="1">
    <citation type="journal article" date="2019" name="Int. J. Syst. Evol. Microbiol.">
        <title>The Global Catalogue of Microorganisms (GCM) 10K type strain sequencing project: providing services to taxonomists for standard genome sequencing and annotation.</title>
        <authorList>
            <consortium name="The Broad Institute Genomics Platform"/>
            <consortium name="The Broad Institute Genome Sequencing Center for Infectious Disease"/>
            <person name="Wu L."/>
            <person name="Ma J."/>
        </authorList>
    </citation>
    <scope>NUCLEOTIDE SEQUENCE [LARGE SCALE GENOMIC DNA]</scope>
    <source>
        <strain evidence="3">CCUG 56754</strain>
    </source>
</reference>
<evidence type="ECO:0000313" key="3">
    <source>
        <dbReference type="Proteomes" id="UP001597040"/>
    </source>
</evidence>
<sequence>MKRILFYGLLLIQVGILSILGIQYYLIDDYGVTVKLLQEDITGPKYQAYDVGNDMYVDYEINTLPSDVWNMAESVDYNEKVYVLLEADENGVYHAVNASAEKFDAKSNQVVLTGKYQYYDSTNGEHRITYGIEQFSTNNSYTNLDSGKQWVISIKLAPWGQKKVIDVENVME</sequence>
<dbReference type="Pfam" id="PF14345">
    <property type="entry name" value="GDYXXLXY"/>
    <property type="match status" value="1"/>
</dbReference>
<dbReference type="RefSeq" id="WP_390362524.1">
    <property type="nucleotide sequence ID" value="NZ_JBHTKJ010000029.1"/>
</dbReference>
<gene>
    <name evidence="2" type="ORF">ACFQ3N_11460</name>
</gene>
<keyword evidence="1" id="KW-0812">Transmembrane</keyword>
<dbReference type="Proteomes" id="UP001597040">
    <property type="component" value="Unassembled WGS sequence"/>
</dbReference>
<evidence type="ECO:0000256" key="1">
    <source>
        <dbReference type="SAM" id="Phobius"/>
    </source>
</evidence>
<proteinExistence type="predicted"/>
<comment type="caution">
    <text evidence="2">The sequence shown here is derived from an EMBL/GenBank/DDBJ whole genome shotgun (WGS) entry which is preliminary data.</text>
</comment>